<dbReference type="GO" id="GO:0035539">
    <property type="term" value="F:8-oxo-7,8-dihydrodeoxyguanosine triphosphate pyrophosphatase activity"/>
    <property type="evidence" value="ECO:0007669"/>
    <property type="project" value="UniProtKB-EC"/>
</dbReference>
<dbReference type="GO" id="GO:0006281">
    <property type="term" value="P:DNA repair"/>
    <property type="evidence" value="ECO:0007669"/>
    <property type="project" value="UniProtKB-KW"/>
</dbReference>
<evidence type="ECO:0000313" key="14">
    <source>
        <dbReference type="EMBL" id="RJF71810.1"/>
    </source>
</evidence>
<evidence type="ECO:0000256" key="10">
    <source>
        <dbReference type="ARBA" id="ARBA00035861"/>
    </source>
</evidence>
<dbReference type="GO" id="GO:0006260">
    <property type="term" value="P:DNA replication"/>
    <property type="evidence" value="ECO:0007669"/>
    <property type="project" value="UniProtKB-KW"/>
</dbReference>
<dbReference type="InterPro" id="IPR000086">
    <property type="entry name" value="NUDIX_hydrolase_dom"/>
</dbReference>
<dbReference type="AlphaFoldDB" id="A0A418V6W9"/>
<dbReference type="InterPro" id="IPR015797">
    <property type="entry name" value="NUDIX_hydrolase-like_dom_sf"/>
</dbReference>
<dbReference type="GO" id="GO:0008413">
    <property type="term" value="F:8-oxo-7,8-dihydroguanosine triphosphate pyrophosphatase activity"/>
    <property type="evidence" value="ECO:0007669"/>
    <property type="project" value="TreeGrafter"/>
</dbReference>
<keyword evidence="4" id="KW-0235">DNA replication</keyword>
<keyword evidence="5" id="KW-0479">Metal-binding</keyword>
<gene>
    <name evidence="14" type="ORF">D3875_09800</name>
</gene>
<dbReference type="PROSITE" id="PS51462">
    <property type="entry name" value="NUDIX"/>
    <property type="match status" value="1"/>
</dbReference>
<dbReference type="EMBL" id="QYUJ01000014">
    <property type="protein sequence ID" value="RJF71810.1"/>
    <property type="molecule type" value="Genomic_DNA"/>
</dbReference>
<keyword evidence="9" id="KW-0234">DNA repair</keyword>
<keyword evidence="3" id="KW-0515">Mutator protein</keyword>
<keyword evidence="8" id="KW-0460">Magnesium</keyword>
<evidence type="ECO:0000256" key="9">
    <source>
        <dbReference type="ARBA" id="ARBA00023204"/>
    </source>
</evidence>
<dbReference type="Pfam" id="PF00293">
    <property type="entry name" value="NUDIX"/>
    <property type="match status" value="1"/>
</dbReference>
<dbReference type="GO" id="GO:0044715">
    <property type="term" value="F:8-oxo-dGDP phosphatase activity"/>
    <property type="evidence" value="ECO:0007669"/>
    <property type="project" value="TreeGrafter"/>
</dbReference>
<accession>A0A418V6W9</accession>
<dbReference type="InterPro" id="IPR047127">
    <property type="entry name" value="MutT-like"/>
</dbReference>
<comment type="catalytic activity">
    <reaction evidence="10">
        <text>8-oxo-dGTP + H2O = 8-oxo-dGMP + diphosphate + H(+)</text>
        <dbReference type="Rhea" id="RHEA:31575"/>
        <dbReference type="ChEBI" id="CHEBI:15377"/>
        <dbReference type="ChEBI" id="CHEBI:15378"/>
        <dbReference type="ChEBI" id="CHEBI:33019"/>
        <dbReference type="ChEBI" id="CHEBI:63224"/>
        <dbReference type="ChEBI" id="CHEBI:77896"/>
        <dbReference type="EC" id="3.6.1.55"/>
    </reaction>
</comment>
<evidence type="ECO:0000313" key="15">
    <source>
        <dbReference type="Proteomes" id="UP000286287"/>
    </source>
</evidence>
<dbReference type="InterPro" id="IPR020084">
    <property type="entry name" value="NUDIX_hydrolase_CS"/>
</dbReference>
<organism evidence="14 15">
    <name type="scientific">Deinococcus cavernae</name>
    <dbReference type="NCBI Taxonomy" id="2320857"/>
    <lineage>
        <taxon>Bacteria</taxon>
        <taxon>Thermotogati</taxon>
        <taxon>Deinococcota</taxon>
        <taxon>Deinococci</taxon>
        <taxon>Deinococcales</taxon>
        <taxon>Deinococcaceae</taxon>
        <taxon>Deinococcus</taxon>
    </lineage>
</organism>
<reference evidence="14 15" key="1">
    <citation type="submission" date="2018-09" db="EMBL/GenBank/DDBJ databases">
        <authorList>
            <person name="Zhu H."/>
        </authorList>
    </citation>
    <scope>NUCLEOTIDE SEQUENCE [LARGE SCALE GENOMIC DNA]</scope>
    <source>
        <strain evidence="14 15">K2S05-167</strain>
    </source>
</reference>
<evidence type="ECO:0000256" key="3">
    <source>
        <dbReference type="ARBA" id="ARBA00022457"/>
    </source>
</evidence>
<dbReference type="PRINTS" id="PR00502">
    <property type="entry name" value="NUDIXFAMILY"/>
</dbReference>
<dbReference type="OrthoDB" id="9810648at2"/>
<evidence type="ECO:0000256" key="5">
    <source>
        <dbReference type="ARBA" id="ARBA00022723"/>
    </source>
</evidence>
<evidence type="ECO:0000256" key="7">
    <source>
        <dbReference type="ARBA" id="ARBA00022801"/>
    </source>
</evidence>
<sequence length="140" mass="15775">MNPAHQVVCGIVLSEQRVLLGHRSARKQWYPNVWDFPGGHVERGETPLAALQREMREELGIGVLHARPVREVALAEVHLTFWLVNRWEGTPTNLAPDEHDDLRWFALDDLRGLALADDFYPDLIAEALKLTLGGSCCGRD</sequence>
<proteinExistence type="inferred from homology"/>
<keyword evidence="7 12" id="KW-0378">Hydrolase</keyword>
<evidence type="ECO:0000256" key="8">
    <source>
        <dbReference type="ARBA" id="ARBA00022842"/>
    </source>
</evidence>
<dbReference type="RefSeq" id="WP_119763345.1">
    <property type="nucleotide sequence ID" value="NZ_QYUJ01000014.1"/>
</dbReference>
<comment type="cofactor">
    <cofactor evidence="1">
        <name>Mg(2+)</name>
        <dbReference type="ChEBI" id="CHEBI:18420"/>
    </cofactor>
</comment>
<evidence type="ECO:0000259" key="13">
    <source>
        <dbReference type="PROSITE" id="PS51462"/>
    </source>
</evidence>
<evidence type="ECO:0000256" key="11">
    <source>
        <dbReference type="ARBA" id="ARBA00038905"/>
    </source>
</evidence>
<dbReference type="PROSITE" id="PS00893">
    <property type="entry name" value="NUDIX_BOX"/>
    <property type="match status" value="1"/>
</dbReference>
<comment type="similarity">
    <text evidence="2 12">Belongs to the Nudix hydrolase family.</text>
</comment>
<dbReference type="SUPFAM" id="SSF55811">
    <property type="entry name" value="Nudix"/>
    <property type="match status" value="1"/>
</dbReference>
<dbReference type="PANTHER" id="PTHR47707:SF1">
    <property type="entry name" value="NUDIX HYDROLASE FAMILY PROTEIN"/>
    <property type="match status" value="1"/>
</dbReference>
<dbReference type="Gene3D" id="3.90.79.10">
    <property type="entry name" value="Nucleoside Triphosphate Pyrophosphohydrolase"/>
    <property type="match status" value="1"/>
</dbReference>
<dbReference type="GO" id="GO:0044716">
    <property type="term" value="F:8-oxo-GDP phosphatase activity"/>
    <property type="evidence" value="ECO:0007669"/>
    <property type="project" value="TreeGrafter"/>
</dbReference>
<dbReference type="InterPro" id="IPR020476">
    <property type="entry name" value="Nudix_hydrolase"/>
</dbReference>
<evidence type="ECO:0000256" key="4">
    <source>
        <dbReference type="ARBA" id="ARBA00022705"/>
    </source>
</evidence>
<evidence type="ECO:0000256" key="6">
    <source>
        <dbReference type="ARBA" id="ARBA00022763"/>
    </source>
</evidence>
<evidence type="ECO:0000256" key="1">
    <source>
        <dbReference type="ARBA" id="ARBA00001946"/>
    </source>
</evidence>
<dbReference type="Proteomes" id="UP000286287">
    <property type="component" value="Unassembled WGS sequence"/>
</dbReference>
<feature type="domain" description="Nudix hydrolase" evidence="13">
    <location>
        <begin position="3"/>
        <end position="130"/>
    </location>
</feature>
<dbReference type="EC" id="3.6.1.55" evidence="11"/>
<dbReference type="GO" id="GO:0046872">
    <property type="term" value="F:metal ion binding"/>
    <property type="evidence" value="ECO:0007669"/>
    <property type="project" value="UniProtKB-KW"/>
</dbReference>
<keyword evidence="15" id="KW-1185">Reference proteome</keyword>
<comment type="caution">
    <text evidence="14">The sequence shown here is derived from an EMBL/GenBank/DDBJ whole genome shotgun (WGS) entry which is preliminary data.</text>
</comment>
<name>A0A418V6W9_9DEIO</name>
<evidence type="ECO:0000256" key="12">
    <source>
        <dbReference type="RuleBase" id="RU003476"/>
    </source>
</evidence>
<dbReference type="PANTHER" id="PTHR47707">
    <property type="entry name" value="8-OXO-DGTP DIPHOSPHATASE"/>
    <property type="match status" value="1"/>
</dbReference>
<keyword evidence="6" id="KW-0227">DNA damage</keyword>
<evidence type="ECO:0000256" key="2">
    <source>
        <dbReference type="ARBA" id="ARBA00005582"/>
    </source>
</evidence>
<protein>
    <recommendedName>
        <fullName evidence="11">8-oxo-dGTP diphosphatase</fullName>
        <ecNumber evidence="11">3.6.1.55</ecNumber>
    </recommendedName>
</protein>